<keyword evidence="1" id="KW-0687">Ribonucleoprotein</keyword>
<reference evidence="1" key="1">
    <citation type="submission" date="2006-02" db="EMBL/GenBank/DDBJ databases">
        <title>Channel catfish gene expression after Edwardsiella ictaluri infection.</title>
        <authorList>
            <person name="Yeh H.-Y."/>
            <person name="Klesius P.H."/>
        </authorList>
    </citation>
    <scope>NUCLEOTIDE SEQUENCE</scope>
    <source>
        <tissue evidence="1">Ovary</tissue>
    </source>
</reference>
<name>Q20AI3_ICTPU</name>
<proteinExistence type="evidence at transcript level"/>
<protein>
    <submittedName>
        <fullName evidence="1">Mitochondrial ribosomal protein-like protein</fullName>
    </submittedName>
</protein>
<accession>Q20AI3</accession>
<sequence>MTRYSVKSVKPIYRKGMKWCKVRMPVGHPALKDNIRYSPKPLYTKH</sequence>
<dbReference type="GO" id="GO:0005840">
    <property type="term" value="C:ribosome"/>
    <property type="evidence" value="ECO:0007669"/>
    <property type="project" value="UniProtKB-KW"/>
</dbReference>
<dbReference type="EMBL" id="DQ399049">
    <property type="protein sequence ID" value="ABD77550.1"/>
    <property type="molecule type" value="mRNA"/>
</dbReference>
<organism evidence="1">
    <name type="scientific">Ictalurus punctatus</name>
    <name type="common">Channel catfish</name>
    <name type="synonym">Silurus punctatus</name>
    <dbReference type="NCBI Taxonomy" id="7998"/>
    <lineage>
        <taxon>Eukaryota</taxon>
        <taxon>Metazoa</taxon>
        <taxon>Chordata</taxon>
        <taxon>Craniata</taxon>
        <taxon>Vertebrata</taxon>
        <taxon>Euteleostomi</taxon>
        <taxon>Actinopterygii</taxon>
        <taxon>Neopterygii</taxon>
        <taxon>Teleostei</taxon>
        <taxon>Ostariophysi</taxon>
        <taxon>Siluriformes</taxon>
        <taxon>Ictaluridae</taxon>
        <taxon>Ictalurus</taxon>
    </lineage>
</organism>
<keyword evidence="1" id="KW-0689">Ribosomal protein</keyword>
<evidence type="ECO:0000313" key="1">
    <source>
        <dbReference type="EMBL" id="ABD77550.1"/>
    </source>
</evidence>
<dbReference type="AlphaFoldDB" id="Q20AI3"/>